<evidence type="ECO:0000259" key="2">
    <source>
        <dbReference type="Pfam" id="PF04773"/>
    </source>
</evidence>
<proteinExistence type="predicted"/>
<dbReference type="Proteomes" id="UP000018660">
    <property type="component" value="Chromosome"/>
</dbReference>
<dbReference type="InterPro" id="IPR012373">
    <property type="entry name" value="Ferrdict_sens_TM"/>
</dbReference>
<dbReference type="PANTHER" id="PTHR30273">
    <property type="entry name" value="PERIPLASMIC SIGNAL SENSOR AND SIGMA FACTOR ACTIVATOR FECR-RELATED"/>
    <property type="match status" value="1"/>
</dbReference>
<feature type="domain" description="FecR protein" evidence="2">
    <location>
        <begin position="49"/>
        <end position="139"/>
    </location>
</feature>
<dbReference type="Pfam" id="PF04773">
    <property type="entry name" value="FecR"/>
    <property type="match status" value="1"/>
</dbReference>
<evidence type="ECO:0000256" key="1">
    <source>
        <dbReference type="SAM" id="Phobius"/>
    </source>
</evidence>
<dbReference type="Gene3D" id="2.60.120.1440">
    <property type="match status" value="1"/>
</dbReference>
<keyword evidence="1" id="KW-0812">Transmembrane</keyword>
<dbReference type="KEGG" id="pmot:X970_01905"/>
<dbReference type="EMBL" id="CP006979">
    <property type="protein sequence ID" value="AHC86199.1"/>
    <property type="molecule type" value="Genomic_DNA"/>
</dbReference>
<dbReference type="GO" id="GO:0016989">
    <property type="term" value="F:sigma factor antagonist activity"/>
    <property type="evidence" value="ECO:0007669"/>
    <property type="project" value="TreeGrafter"/>
</dbReference>
<reference evidence="3 4" key="1">
    <citation type="submission" date="2013-12" db="EMBL/GenBank/DDBJ databases">
        <title>Complete Genomes of Pseudomonas monteilii SB3078 and SB3101, two Benzene, Toluene and Ethylbenzene Degrading Bacteria used for Bioaugmentation.</title>
        <authorList>
            <person name="Dueholm M.S."/>
            <person name="Albertsen M."/>
            <person name="D'Imperio S."/>
            <person name="Tale V.P."/>
            <person name="Lewis D."/>
            <person name="Nilsen P.H."/>
            <person name="Nielsen J.L."/>
        </authorList>
    </citation>
    <scope>NUCLEOTIDE SEQUENCE [LARGE SCALE GENOMIC DNA]</scope>
    <source>
        <strain evidence="3 4">SB3101</strain>
    </source>
</reference>
<dbReference type="InterPro" id="IPR006860">
    <property type="entry name" value="FecR"/>
</dbReference>
<evidence type="ECO:0000313" key="3">
    <source>
        <dbReference type="EMBL" id="AHC86199.1"/>
    </source>
</evidence>
<keyword evidence="1" id="KW-1133">Transmembrane helix</keyword>
<keyword evidence="1" id="KW-0472">Membrane</keyword>
<dbReference type="AlphaFoldDB" id="V9USL5"/>
<evidence type="ECO:0000313" key="4">
    <source>
        <dbReference type="Proteomes" id="UP000018660"/>
    </source>
</evidence>
<sequence length="198" mass="21640">MSPMPVRVRPRQINAHRSHLGKWLALLFLLGLAATAYLYWPLIQRLGSELHTDAGERRSIRLADGTTLHLGSASAMNADLRGRTRQLHLVQGRVYLEVMLDGRAMEIAVGDARIQVFGTRLQVARHAGHDELVVLSGKAMVIQGSEQRMVSMGERVTFDGAHIGPVRKADLKAADGWRSGQLKAGDMPLGKAEPGPGR</sequence>
<dbReference type="HOGENOM" id="CLU_1395290_0_0_6"/>
<gene>
    <name evidence="3" type="ORF">X970_01905</name>
</gene>
<dbReference type="PATRIC" id="fig|1435058.3.peg.359"/>
<protein>
    <submittedName>
        <fullName evidence="3">Peptide ABC transporter substrate-binding protein</fullName>
    </submittedName>
</protein>
<organism evidence="3 4">
    <name type="scientific">Pseudomonas monteilii SB3101</name>
    <dbReference type="NCBI Taxonomy" id="1435058"/>
    <lineage>
        <taxon>Bacteria</taxon>
        <taxon>Pseudomonadati</taxon>
        <taxon>Pseudomonadota</taxon>
        <taxon>Gammaproteobacteria</taxon>
        <taxon>Pseudomonadales</taxon>
        <taxon>Pseudomonadaceae</taxon>
        <taxon>Pseudomonas</taxon>
    </lineage>
</organism>
<dbReference type="PANTHER" id="PTHR30273:SF2">
    <property type="entry name" value="PROTEIN FECR"/>
    <property type="match status" value="1"/>
</dbReference>
<name>V9USL5_9PSED</name>
<accession>V9USL5</accession>
<feature type="transmembrane region" description="Helical" evidence="1">
    <location>
        <begin position="20"/>
        <end position="40"/>
    </location>
</feature>